<dbReference type="InterPro" id="IPR003849">
    <property type="entry name" value="Preprotein_translocase_YajC"/>
</dbReference>
<evidence type="ECO:0000313" key="12">
    <source>
        <dbReference type="Proteomes" id="UP001501251"/>
    </source>
</evidence>
<keyword evidence="9 10" id="KW-0472">Membrane</keyword>
<evidence type="ECO:0000256" key="4">
    <source>
        <dbReference type="ARBA" id="ARBA00022475"/>
    </source>
</evidence>
<evidence type="ECO:0000256" key="1">
    <source>
        <dbReference type="ARBA" id="ARBA00004162"/>
    </source>
</evidence>
<evidence type="ECO:0000256" key="3">
    <source>
        <dbReference type="ARBA" id="ARBA00022448"/>
    </source>
</evidence>
<evidence type="ECO:0000256" key="9">
    <source>
        <dbReference type="ARBA" id="ARBA00023136"/>
    </source>
</evidence>
<evidence type="ECO:0008006" key="13">
    <source>
        <dbReference type="Google" id="ProtNLM"/>
    </source>
</evidence>
<name>A0ABP8AGL9_9ACTN</name>
<evidence type="ECO:0000313" key="11">
    <source>
        <dbReference type="EMBL" id="GAA4183663.1"/>
    </source>
</evidence>
<accession>A0ABP8AGL9</accession>
<keyword evidence="12" id="KW-1185">Reference proteome</keyword>
<keyword evidence="8" id="KW-0811">Translocation</keyword>
<keyword evidence="4" id="KW-1003">Cell membrane</keyword>
<dbReference type="EMBL" id="BAABAQ010000002">
    <property type="protein sequence ID" value="GAA4183663.1"/>
    <property type="molecule type" value="Genomic_DNA"/>
</dbReference>
<evidence type="ECO:0000256" key="7">
    <source>
        <dbReference type="ARBA" id="ARBA00022989"/>
    </source>
</evidence>
<proteinExistence type="inferred from homology"/>
<dbReference type="PRINTS" id="PR01853">
    <property type="entry name" value="YAJCTRNLCASE"/>
</dbReference>
<evidence type="ECO:0000256" key="5">
    <source>
        <dbReference type="ARBA" id="ARBA00022692"/>
    </source>
</evidence>
<reference evidence="12" key="1">
    <citation type="journal article" date="2019" name="Int. J. Syst. Evol. Microbiol.">
        <title>The Global Catalogue of Microorganisms (GCM) 10K type strain sequencing project: providing services to taxonomists for standard genome sequencing and annotation.</title>
        <authorList>
            <consortium name="The Broad Institute Genomics Platform"/>
            <consortium name="The Broad Institute Genome Sequencing Center for Infectious Disease"/>
            <person name="Wu L."/>
            <person name="Ma J."/>
        </authorList>
    </citation>
    <scope>NUCLEOTIDE SEQUENCE [LARGE SCALE GENOMIC DNA]</scope>
    <source>
        <strain evidence="12">JCM 17388</strain>
    </source>
</reference>
<protein>
    <recommendedName>
        <fullName evidence="13">Preprotein translocase subunit YajC</fullName>
    </recommendedName>
</protein>
<dbReference type="NCBIfam" id="TIGR00739">
    <property type="entry name" value="yajC"/>
    <property type="match status" value="1"/>
</dbReference>
<evidence type="ECO:0000256" key="2">
    <source>
        <dbReference type="ARBA" id="ARBA00006742"/>
    </source>
</evidence>
<dbReference type="Pfam" id="PF02699">
    <property type="entry name" value="YajC"/>
    <property type="match status" value="1"/>
</dbReference>
<comment type="similarity">
    <text evidence="2">Belongs to the YajC family.</text>
</comment>
<evidence type="ECO:0000256" key="6">
    <source>
        <dbReference type="ARBA" id="ARBA00022927"/>
    </source>
</evidence>
<gene>
    <name evidence="11" type="ORF">GCM10022252_11370</name>
</gene>
<evidence type="ECO:0000256" key="10">
    <source>
        <dbReference type="SAM" id="Phobius"/>
    </source>
</evidence>
<dbReference type="Proteomes" id="UP001501251">
    <property type="component" value="Unassembled WGS sequence"/>
</dbReference>
<evidence type="ECO:0000256" key="8">
    <source>
        <dbReference type="ARBA" id="ARBA00023010"/>
    </source>
</evidence>
<keyword evidence="7 10" id="KW-1133">Transmembrane helix</keyword>
<sequence>MLSGVAVYGVRLSPVILKRGSGPVGGNYSSLIMIALMVVVFYFLLIRPQRKRQQEQVKMQNSLTPGTGVMTTTGLFATVVAIDADDVILEIAPGVETRWVKAAIGRVLVPVDDAEEENVKAVDHGVVETAEQQGADHDTTTKKP</sequence>
<feature type="transmembrane region" description="Helical" evidence="10">
    <location>
        <begin position="28"/>
        <end position="46"/>
    </location>
</feature>
<dbReference type="SMART" id="SM01323">
    <property type="entry name" value="YajC"/>
    <property type="match status" value="1"/>
</dbReference>
<comment type="caution">
    <text evidence="11">The sequence shown here is derived from an EMBL/GenBank/DDBJ whole genome shotgun (WGS) entry which is preliminary data.</text>
</comment>
<organism evidence="11 12">
    <name type="scientific">Streptosporangium oxazolinicum</name>
    <dbReference type="NCBI Taxonomy" id="909287"/>
    <lineage>
        <taxon>Bacteria</taxon>
        <taxon>Bacillati</taxon>
        <taxon>Actinomycetota</taxon>
        <taxon>Actinomycetes</taxon>
        <taxon>Streptosporangiales</taxon>
        <taxon>Streptosporangiaceae</taxon>
        <taxon>Streptosporangium</taxon>
    </lineage>
</organism>
<dbReference type="PANTHER" id="PTHR33909">
    <property type="entry name" value="SEC TRANSLOCON ACCESSORY COMPLEX SUBUNIT YAJC"/>
    <property type="match status" value="1"/>
</dbReference>
<dbReference type="PANTHER" id="PTHR33909:SF1">
    <property type="entry name" value="SEC TRANSLOCON ACCESSORY COMPLEX SUBUNIT YAJC"/>
    <property type="match status" value="1"/>
</dbReference>
<keyword evidence="5 10" id="KW-0812">Transmembrane</keyword>
<comment type="subcellular location">
    <subcellularLocation>
        <location evidence="1">Cell membrane</location>
        <topology evidence="1">Single-pass membrane protein</topology>
    </subcellularLocation>
</comment>
<keyword evidence="6" id="KW-0653">Protein transport</keyword>
<keyword evidence="3" id="KW-0813">Transport</keyword>